<dbReference type="AlphaFoldDB" id="A0A0L0FTW7"/>
<organism evidence="1 2">
    <name type="scientific">Sphaeroforma arctica JP610</name>
    <dbReference type="NCBI Taxonomy" id="667725"/>
    <lineage>
        <taxon>Eukaryota</taxon>
        <taxon>Ichthyosporea</taxon>
        <taxon>Ichthyophonida</taxon>
        <taxon>Sphaeroforma</taxon>
    </lineage>
</organism>
<name>A0A0L0FTW7_9EUKA</name>
<evidence type="ECO:0000313" key="1">
    <source>
        <dbReference type="EMBL" id="KNC80026.1"/>
    </source>
</evidence>
<keyword evidence="2" id="KW-1185">Reference proteome</keyword>
<protein>
    <submittedName>
        <fullName evidence="1">Uncharacterized protein</fullName>
    </submittedName>
</protein>
<dbReference type="GeneID" id="25908097"/>
<gene>
    <name evidence="1" type="ORF">SARC_07593</name>
</gene>
<dbReference type="EMBL" id="KQ242207">
    <property type="protein sequence ID" value="KNC80026.1"/>
    <property type="molecule type" value="Genomic_DNA"/>
</dbReference>
<dbReference type="RefSeq" id="XP_014153928.1">
    <property type="nucleotide sequence ID" value="XM_014298453.1"/>
</dbReference>
<proteinExistence type="predicted"/>
<reference evidence="1 2" key="1">
    <citation type="submission" date="2011-02" db="EMBL/GenBank/DDBJ databases">
        <title>The Genome Sequence of Sphaeroforma arctica JP610.</title>
        <authorList>
            <consortium name="The Broad Institute Genome Sequencing Platform"/>
            <person name="Russ C."/>
            <person name="Cuomo C."/>
            <person name="Young S.K."/>
            <person name="Zeng Q."/>
            <person name="Gargeya S."/>
            <person name="Alvarado L."/>
            <person name="Berlin A."/>
            <person name="Chapman S.B."/>
            <person name="Chen Z."/>
            <person name="Freedman E."/>
            <person name="Gellesch M."/>
            <person name="Goldberg J."/>
            <person name="Griggs A."/>
            <person name="Gujja S."/>
            <person name="Heilman E."/>
            <person name="Heiman D."/>
            <person name="Howarth C."/>
            <person name="Mehta T."/>
            <person name="Neiman D."/>
            <person name="Pearson M."/>
            <person name="Roberts A."/>
            <person name="Saif S."/>
            <person name="Shea T."/>
            <person name="Shenoy N."/>
            <person name="Sisk P."/>
            <person name="Stolte C."/>
            <person name="Sykes S."/>
            <person name="White J."/>
            <person name="Yandava C."/>
            <person name="Burger G."/>
            <person name="Gray M.W."/>
            <person name="Holland P.W.H."/>
            <person name="King N."/>
            <person name="Lang F.B.F."/>
            <person name="Roger A.J."/>
            <person name="Ruiz-Trillo I."/>
            <person name="Haas B."/>
            <person name="Nusbaum C."/>
            <person name="Birren B."/>
        </authorList>
    </citation>
    <scope>NUCLEOTIDE SEQUENCE [LARGE SCALE GENOMIC DNA]</scope>
    <source>
        <strain evidence="1 2">JP610</strain>
    </source>
</reference>
<sequence length="87" mass="10064">MTLKRERIENKQFSLREVKAKMDALRIEKRQLAMYNSYSSSKQCAVPKKKKKSLMSKSAKHPYDYMKMPASTLLDLGIIMHISGLGR</sequence>
<dbReference type="Proteomes" id="UP000054560">
    <property type="component" value="Unassembled WGS sequence"/>
</dbReference>
<accession>A0A0L0FTW7</accession>
<evidence type="ECO:0000313" key="2">
    <source>
        <dbReference type="Proteomes" id="UP000054560"/>
    </source>
</evidence>